<dbReference type="NCBIfam" id="TIGR00152">
    <property type="entry name" value="dephospho-CoA kinase"/>
    <property type="match status" value="1"/>
</dbReference>
<feature type="transmembrane region" description="Helical" evidence="3">
    <location>
        <begin position="237"/>
        <end position="258"/>
    </location>
</feature>
<dbReference type="CDD" id="cd02022">
    <property type="entry name" value="DPCK"/>
    <property type="match status" value="1"/>
</dbReference>
<dbReference type="PROSITE" id="PS51219">
    <property type="entry name" value="DPCK"/>
    <property type="match status" value="1"/>
</dbReference>
<keyword evidence="1" id="KW-0547">Nucleotide-binding</keyword>
<sequence length="259" mass="30212">MEIYVFIFIVSAKNEVSGCDRRTTLTNYLKEYGNTHSSQLNIAIIDSDEIAHTIYLPGSPCYNKVKKFFETYKDLHTGEHVNIFSEDGMIIDRPKLSAAVFKDPKVRKMINEATHLEIFKEIMKRIFIEFLKSLFVTPRTTTICFVELPLLFETKIFQYIVSTIVCIKTTPERQLQWLMARNHYTEEEAQQRISSQLPVEEKARRSNFVIDNSRDRDYLKIQTFEMVEYCAKNTTTFGLKTFVAFMVLILVLVLVAMIL</sequence>
<dbReference type="GO" id="GO:0015937">
    <property type="term" value="P:coenzyme A biosynthetic process"/>
    <property type="evidence" value="ECO:0007669"/>
    <property type="project" value="InterPro"/>
</dbReference>
<evidence type="ECO:0000313" key="4">
    <source>
        <dbReference type="EMBL" id="KAF0978549.1"/>
    </source>
</evidence>
<protein>
    <recommendedName>
        <fullName evidence="6">Dephospho-CoA kinase</fullName>
    </recommendedName>
</protein>
<dbReference type="InterPro" id="IPR001977">
    <property type="entry name" value="Depp_CoAkinase"/>
</dbReference>
<evidence type="ECO:0000256" key="2">
    <source>
        <dbReference type="ARBA" id="ARBA00022840"/>
    </source>
</evidence>
<dbReference type="VEuPathDB" id="AmoebaDB:NfTy_042180"/>
<dbReference type="VEuPathDB" id="AmoebaDB:FDP41_002369"/>
<dbReference type="Gene3D" id="3.40.50.300">
    <property type="entry name" value="P-loop containing nucleotide triphosphate hydrolases"/>
    <property type="match status" value="1"/>
</dbReference>
<dbReference type="AlphaFoldDB" id="A0A6A5BZW0"/>
<comment type="caution">
    <text evidence="4">The sequence shown here is derived from an EMBL/GenBank/DDBJ whole genome shotgun (WGS) entry which is preliminary data.</text>
</comment>
<keyword evidence="5" id="KW-1185">Reference proteome</keyword>
<keyword evidence="3" id="KW-0812">Transmembrane</keyword>
<dbReference type="GO" id="GO:0005524">
    <property type="term" value="F:ATP binding"/>
    <property type="evidence" value="ECO:0007669"/>
    <property type="project" value="UniProtKB-KW"/>
</dbReference>
<dbReference type="EMBL" id="VFQX01000029">
    <property type="protein sequence ID" value="KAF0978549.1"/>
    <property type="molecule type" value="Genomic_DNA"/>
</dbReference>
<dbReference type="Pfam" id="PF01121">
    <property type="entry name" value="CoaE"/>
    <property type="match status" value="1"/>
</dbReference>
<dbReference type="InterPro" id="IPR027417">
    <property type="entry name" value="P-loop_NTPase"/>
</dbReference>
<dbReference type="HAMAP" id="MF_00376">
    <property type="entry name" value="Dephospho_CoA_kinase"/>
    <property type="match status" value="1"/>
</dbReference>
<dbReference type="SUPFAM" id="SSF52540">
    <property type="entry name" value="P-loop containing nucleoside triphosphate hydrolases"/>
    <property type="match status" value="1"/>
</dbReference>
<keyword evidence="3" id="KW-0472">Membrane</keyword>
<dbReference type="GO" id="GO:0004140">
    <property type="term" value="F:dephospho-CoA kinase activity"/>
    <property type="evidence" value="ECO:0007669"/>
    <property type="project" value="InterPro"/>
</dbReference>
<dbReference type="VEuPathDB" id="AmoebaDB:NF0007410"/>
<keyword evidence="3" id="KW-1133">Transmembrane helix</keyword>
<gene>
    <name evidence="4" type="ORF">FDP41_002369</name>
</gene>
<evidence type="ECO:0000256" key="3">
    <source>
        <dbReference type="SAM" id="Phobius"/>
    </source>
</evidence>
<name>A0A6A5BZW0_NAEFO</name>
<keyword evidence="2" id="KW-0067">ATP-binding</keyword>
<evidence type="ECO:0008006" key="6">
    <source>
        <dbReference type="Google" id="ProtNLM"/>
    </source>
</evidence>
<evidence type="ECO:0000313" key="5">
    <source>
        <dbReference type="Proteomes" id="UP000444721"/>
    </source>
</evidence>
<dbReference type="OrthoDB" id="247245at2759"/>
<reference evidence="4 5" key="1">
    <citation type="journal article" date="2019" name="Sci. Rep.">
        <title>Nanopore sequencing improves the draft genome of the human pathogenic amoeba Naegleria fowleri.</title>
        <authorList>
            <person name="Liechti N."/>
            <person name="Schurch N."/>
            <person name="Bruggmann R."/>
            <person name="Wittwer M."/>
        </authorList>
    </citation>
    <scope>NUCLEOTIDE SEQUENCE [LARGE SCALE GENOMIC DNA]</scope>
    <source>
        <strain evidence="4 5">ATCC 30894</strain>
    </source>
</reference>
<evidence type="ECO:0000256" key="1">
    <source>
        <dbReference type="ARBA" id="ARBA00022741"/>
    </source>
</evidence>
<dbReference type="RefSeq" id="XP_044563262.1">
    <property type="nucleotide sequence ID" value="XM_044705555.1"/>
</dbReference>
<dbReference type="PANTHER" id="PTHR10695">
    <property type="entry name" value="DEPHOSPHO-COA KINASE-RELATED"/>
    <property type="match status" value="1"/>
</dbReference>
<accession>A0A6A5BZW0</accession>
<organism evidence="4 5">
    <name type="scientific">Naegleria fowleri</name>
    <name type="common">Brain eating amoeba</name>
    <dbReference type="NCBI Taxonomy" id="5763"/>
    <lineage>
        <taxon>Eukaryota</taxon>
        <taxon>Discoba</taxon>
        <taxon>Heterolobosea</taxon>
        <taxon>Tetramitia</taxon>
        <taxon>Eutetramitia</taxon>
        <taxon>Vahlkampfiidae</taxon>
        <taxon>Naegleria</taxon>
    </lineage>
</organism>
<dbReference type="GeneID" id="68109587"/>
<dbReference type="Proteomes" id="UP000444721">
    <property type="component" value="Unassembled WGS sequence"/>
</dbReference>
<dbReference type="PANTHER" id="PTHR10695:SF46">
    <property type="entry name" value="BIFUNCTIONAL COENZYME A SYNTHASE-RELATED"/>
    <property type="match status" value="1"/>
</dbReference>
<proteinExistence type="inferred from homology"/>